<protein>
    <submittedName>
        <fullName evidence="1">Uncharacterized protein</fullName>
    </submittedName>
</protein>
<name>A0ABY0S5K7_9PSED</name>
<keyword evidence="2" id="KW-1185">Reference proteome</keyword>
<reference evidence="1 2" key="1">
    <citation type="submission" date="2016-10" db="EMBL/GenBank/DDBJ databases">
        <authorList>
            <person name="Varghese N."/>
            <person name="Submissions S."/>
        </authorList>
    </citation>
    <scope>NUCLEOTIDE SEQUENCE [LARGE SCALE GENOMIC DNA]</scope>
    <source>
        <strain evidence="1 2">BS2776</strain>
    </source>
</reference>
<gene>
    <name evidence="1" type="ORF">SAMN04490208_5120</name>
</gene>
<accession>A0ABY0S5K7</accession>
<sequence>MKVEEAQKYCDLMQESKHRTKVIASLLQGKTNLGFLPINVESLYLQFRKTLELIAFGSLTANREKYSEARAEYASDWNVKRVLKLVERLNPSFYPVPTNQVPVIGKEYKTELKPVTENFLSRDEFEILYDRCGGVLHSENPYGDTYKYAELWAEGLGWAVKIRNLLNCHTVHLVDDADRFFLIQMGTGKPTYTLFEAVK</sequence>
<proteinExistence type="predicted"/>
<dbReference type="Proteomes" id="UP000181903">
    <property type="component" value="Chromosome I"/>
</dbReference>
<evidence type="ECO:0000313" key="2">
    <source>
        <dbReference type="Proteomes" id="UP000181903"/>
    </source>
</evidence>
<dbReference type="RefSeq" id="WP_060550071.1">
    <property type="nucleotide sequence ID" value="NZ_JYLI01000022.1"/>
</dbReference>
<dbReference type="GeneID" id="66764096"/>
<dbReference type="EMBL" id="LT629706">
    <property type="protein sequence ID" value="SDO83634.1"/>
    <property type="molecule type" value="Genomic_DNA"/>
</dbReference>
<evidence type="ECO:0000313" key="1">
    <source>
        <dbReference type="EMBL" id="SDO83634.1"/>
    </source>
</evidence>
<organism evidence="1 2">
    <name type="scientific">Pseudomonas poae</name>
    <dbReference type="NCBI Taxonomy" id="200451"/>
    <lineage>
        <taxon>Bacteria</taxon>
        <taxon>Pseudomonadati</taxon>
        <taxon>Pseudomonadota</taxon>
        <taxon>Gammaproteobacteria</taxon>
        <taxon>Pseudomonadales</taxon>
        <taxon>Pseudomonadaceae</taxon>
        <taxon>Pseudomonas</taxon>
    </lineage>
</organism>